<accession>A0AAD6ITG8</accession>
<dbReference type="AlphaFoldDB" id="A0AAD6ITG8"/>
<keyword evidence="1" id="KW-0812">Transmembrane</keyword>
<dbReference type="Proteomes" id="UP001221413">
    <property type="component" value="Unassembled WGS sequence"/>
</dbReference>
<organism evidence="2 3">
    <name type="scientific">Drechslerella dactyloides</name>
    <name type="common">Nematode-trapping fungus</name>
    <name type="synonym">Arthrobotrys dactyloides</name>
    <dbReference type="NCBI Taxonomy" id="74499"/>
    <lineage>
        <taxon>Eukaryota</taxon>
        <taxon>Fungi</taxon>
        <taxon>Dikarya</taxon>
        <taxon>Ascomycota</taxon>
        <taxon>Pezizomycotina</taxon>
        <taxon>Orbiliomycetes</taxon>
        <taxon>Orbiliales</taxon>
        <taxon>Orbiliaceae</taxon>
        <taxon>Drechslerella</taxon>
    </lineage>
</organism>
<evidence type="ECO:0000313" key="2">
    <source>
        <dbReference type="EMBL" id="KAJ6258378.1"/>
    </source>
</evidence>
<reference evidence="2" key="1">
    <citation type="submission" date="2023-01" db="EMBL/GenBank/DDBJ databases">
        <title>The chitinases involved in constricting ring structure development in the nematode-trapping fungus Drechslerella dactyloides.</title>
        <authorList>
            <person name="Wang R."/>
            <person name="Zhang L."/>
            <person name="Tang P."/>
            <person name="Li S."/>
            <person name="Liang L."/>
        </authorList>
    </citation>
    <scope>NUCLEOTIDE SEQUENCE</scope>
    <source>
        <strain evidence="2">YMF1.00031</strain>
    </source>
</reference>
<keyword evidence="1" id="KW-0472">Membrane</keyword>
<feature type="transmembrane region" description="Helical" evidence="1">
    <location>
        <begin position="21"/>
        <end position="40"/>
    </location>
</feature>
<keyword evidence="3" id="KW-1185">Reference proteome</keyword>
<keyword evidence="1" id="KW-1133">Transmembrane helix</keyword>
<comment type="caution">
    <text evidence="2">The sequence shown here is derived from an EMBL/GenBank/DDBJ whole genome shotgun (WGS) entry which is preliminary data.</text>
</comment>
<protein>
    <submittedName>
        <fullName evidence="2">Uncharacterized protein</fullName>
    </submittedName>
</protein>
<sequence length="57" mass="6352">MQDVTGEKQKRVGEGVKAKCFMTLLLLMMPFYPSTIRPILAVSEPVLPPDTEAGMRE</sequence>
<evidence type="ECO:0000313" key="3">
    <source>
        <dbReference type="Proteomes" id="UP001221413"/>
    </source>
</evidence>
<gene>
    <name evidence="2" type="ORF">Dda_6418</name>
</gene>
<proteinExistence type="predicted"/>
<dbReference type="EMBL" id="JAQGDS010000008">
    <property type="protein sequence ID" value="KAJ6258378.1"/>
    <property type="molecule type" value="Genomic_DNA"/>
</dbReference>
<evidence type="ECO:0000256" key="1">
    <source>
        <dbReference type="SAM" id="Phobius"/>
    </source>
</evidence>
<name>A0AAD6ITG8_DREDA</name>